<gene>
    <name evidence="1" type="ORF">MLD38_018590</name>
</gene>
<name>A0ACB9QUU2_9MYRT</name>
<dbReference type="EMBL" id="CM042884">
    <property type="protein sequence ID" value="KAI4370220.1"/>
    <property type="molecule type" value="Genomic_DNA"/>
</dbReference>
<evidence type="ECO:0000313" key="2">
    <source>
        <dbReference type="Proteomes" id="UP001057402"/>
    </source>
</evidence>
<proteinExistence type="predicted"/>
<comment type="caution">
    <text evidence="1">The sequence shown here is derived from an EMBL/GenBank/DDBJ whole genome shotgun (WGS) entry which is preliminary data.</text>
</comment>
<evidence type="ECO:0000313" key="1">
    <source>
        <dbReference type="EMBL" id="KAI4370220.1"/>
    </source>
</evidence>
<sequence>MFAHLVLDSHATEVGRTSTSTTAEFELDCFICLADGFWGLSYQHPDEVTTKRTMHVIEEIQGNTAPDSRNILQYSKIEKYKVIQGHTAPNKVTFLAYTIKHVTILRESSQTLTPWSCRCDIAVGISEAYKKQHLATSIIATVGEYDPAEGEKKT</sequence>
<reference evidence="2" key="1">
    <citation type="journal article" date="2023" name="Front. Plant Sci.">
        <title>Chromosomal-level genome assembly of Melastoma candidum provides insights into trichome evolution.</title>
        <authorList>
            <person name="Zhong Y."/>
            <person name="Wu W."/>
            <person name="Sun C."/>
            <person name="Zou P."/>
            <person name="Liu Y."/>
            <person name="Dai S."/>
            <person name="Zhou R."/>
        </authorList>
    </citation>
    <scope>NUCLEOTIDE SEQUENCE [LARGE SCALE GENOMIC DNA]</scope>
</reference>
<dbReference type="Proteomes" id="UP001057402">
    <property type="component" value="Chromosome 5"/>
</dbReference>
<protein>
    <submittedName>
        <fullName evidence="1">Uncharacterized protein</fullName>
    </submittedName>
</protein>
<keyword evidence="2" id="KW-1185">Reference proteome</keyword>
<accession>A0ACB9QUU2</accession>
<organism evidence="1 2">
    <name type="scientific">Melastoma candidum</name>
    <dbReference type="NCBI Taxonomy" id="119954"/>
    <lineage>
        <taxon>Eukaryota</taxon>
        <taxon>Viridiplantae</taxon>
        <taxon>Streptophyta</taxon>
        <taxon>Embryophyta</taxon>
        <taxon>Tracheophyta</taxon>
        <taxon>Spermatophyta</taxon>
        <taxon>Magnoliopsida</taxon>
        <taxon>eudicotyledons</taxon>
        <taxon>Gunneridae</taxon>
        <taxon>Pentapetalae</taxon>
        <taxon>rosids</taxon>
        <taxon>malvids</taxon>
        <taxon>Myrtales</taxon>
        <taxon>Melastomataceae</taxon>
        <taxon>Melastomatoideae</taxon>
        <taxon>Melastomateae</taxon>
        <taxon>Melastoma</taxon>
    </lineage>
</organism>